<dbReference type="STRING" id="414048.SAMN04489864_103332"/>
<name>A0A1I2VZR0_9SPHI</name>
<evidence type="ECO:0000313" key="1">
    <source>
        <dbReference type="EMBL" id="SFG93827.1"/>
    </source>
</evidence>
<gene>
    <name evidence="1" type="ORF">SAMN04489864_103332</name>
</gene>
<evidence type="ECO:0000313" key="2">
    <source>
        <dbReference type="Proteomes" id="UP000199666"/>
    </source>
</evidence>
<proteinExistence type="predicted"/>
<sequence>MIRTLFALFLVISVGFKLPAQESLTTSTEAKKYIKEAVEFLTNVKKKELADPAFTLVNVPKYTCFLYTVDDSLSFNNEELAQIANEIEFPKVTSWRTILPSNIRFLEENFVKANSKSIKNRQREIKFFKKKFGGCYHNFSAPIFLRNYSFCLFYMDKICAGGESKGELQVFEKHDGVWKQLTSRCEWTE</sequence>
<reference evidence="1 2" key="1">
    <citation type="submission" date="2016-10" db="EMBL/GenBank/DDBJ databases">
        <authorList>
            <person name="de Groot N.N."/>
        </authorList>
    </citation>
    <scope>NUCLEOTIDE SEQUENCE [LARGE SCALE GENOMIC DNA]</scope>
    <source>
        <strain evidence="1 2">DSM 18684</strain>
    </source>
</reference>
<dbReference type="AlphaFoldDB" id="A0A1I2VZR0"/>
<organism evidence="1 2">
    <name type="scientific">Pedobacter insulae</name>
    <dbReference type="NCBI Taxonomy" id="414048"/>
    <lineage>
        <taxon>Bacteria</taxon>
        <taxon>Pseudomonadati</taxon>
        <taxon>Bacteroidota</taxon>
        <taxon>Sphingobacteriia</taxon>
        <taxon>Sphingobacteriales</taxon>
        <taxon>Sphingobacteriaceae</taxon>
        <taxon>Pedobacter</taxon>
    </lineage>
</organism>
<dbReference type="OrthoDB" id="676275at2"/>
<accession>A0A1I2VZR0</accession>
<protein>
    <submittedName>
        <fullName evidence="1">Uncharacterized protein</fullName>
    </submittedName>
</protein>
<keyword evidence="2" id="KW-1185">Reference proteome</keyword>
<dbReference type="Proteomes" id="UP000199666">
    <property type="component" value="Unassembled WGS sequence"/>
</dbReference>
<dbReference type="RefSeq" id="WP_090992832.1">
    <property type="nucleotide sequence ID" value="NZ_FOPP01000003.1"/>
</dbReference>
<dbReference type="EMBL" id="FOPP01000003">
    <property type="protein sequence ID" value="SFG93827.1"/>
    <property type="molecule type" value="Genomic_DNA"/>
</dbReference>